<sequence length="116" mass="12021">MRLLVAVIGVWAVVGLAAPAHADPDAGVDEASFLASLRTAGITYKTPDAAVQFAKAVCESMGNGEYGPQMVSELQSQNPGLTADHATSFLAIAAKFYCPQKLNMHGASTAPRGDQS</sequence>
<evidence type="ECO:0000313" key="4">
    <source>
        <dbReference type="Proteomes" id="UP000192601"/>
    </source>
</evidence>
<organism evidence="3 4">
    <name type="scientific">Mycobacterium scrofulaceum</name>
    <dbReference type="NCBI Taxonomy" id="1783"/>
    <lineage>
        <taxon>Bacteria</taxon>
        <taxon>Bacillati</taxon>
        <taxon>Actinomycetota</taxon>
        <taxon>Actinomycetes</taxon>
        <taxon>Mycobacteriales</taxon>
        <taxon>Mycobacteriaceae</taxon>
        <taxon>Mycobacterium</taxon>
    </lineage>
</organism>
<feature type="domain" description="DUF732" evidence="2">
    <location>
        <begin position="30"/>
        <end position="100"/>
    </location>
</feature>
<evidence type="ECO:0000313" key="3">
    <source>
        <dbReference type="EMBL" id="ORB66485.1"/>
    </source>
</evidence>
<keyword evidence="1" id="KW-0732">Signal</keyword>
<dbReference type="Proteomes" id="UP000192601">
    <property type="component" value="Unassembled WGS sequence"/>
</dbReference>
<keyword evidence="4" id="KW-1185">Reference proteome</keyword>
<dbReference type="RefSeq" id="WP_083179976.1">
    <property type="nucleotide sequence ID" value="NZ_MVIJ01000090.1"/>
</dbReference>
<evidence type="ECO:0000256" key="1">
    <source>
        <dbReference type="SAM" id="SignalP"/>
    </source>
</evidence>
<gene>
    <name evidence="3" type="ORF">BST44_28045</name>
</gene>
<name>A0A1X0JV47_MYCSC</name>
<feature type="chain" id="PRO_5012574850" evidence="1">
    <location>
        <begin position="23"/>
        <end position="116"/>
    </location>
</feature>
<feature type="signal peptide" evidence="1">
    <location>
        <begin position="1"/>
        <end position="22"/>
    </location>
</feature>
<dbReference type="EMBL" id="MVIJ01000090">
    <property type="protein sequence ID" value="ORB66485.1"/>
    <property type="molecule type" value="Genomic_DNA"/>
</dbReference>
<dbReference type="Pfam" id="PF05305">
    <property type="entry name" value="DUF732"/>
    <property type="match status" value="1"/>
</dbReference>
<protein>
    <submittedName>
        <fullName evidence="3">Glycine cleavage system P protein</fullName>
    </submittedName>
</protein>
<evidence type="ECO:0000259" key="2">
    <source>
        <dbReference type="Pfam" id="PF05305"/>
    </source>
</evidence>
<comment type="caution">
    <text evidence="3">The sequence shown here is derived from an EMBL/GenBank/DDBJ whole genome shotgun (WGS) entry which is preliminary data.</text>
</comment>
<proteinExistence type="predicted"/>
<accession>A0A1X0JV47</accession>
<dbReference type="InterPro" id="IPR007969">
    <property type="entry name" value="DUF732"/>
</dbReference>
<dbReference type="STRING" id="1783.BST44_28045"/>
<dbReference type="OrthoDB" id="4729894at2"/>
<reference evidence="3 4" key="1">
    <citation type="submission" date="2017-02" db="EMBL/GenBank/DDBJ databases">
        <title>The new phylogeny of genus Mycobacterium.</title>
        <authorList>
            <person name="Tortoli E."/>
            <person name="Trovato A."/>
            <person name="Cirillo D.M."/>
        </authorList>
    </citation>
    <scope>NUCLEOTIDE SEQUENCE [LARGE SCALE GENOMIC DNA]</scope>
    <source>
        <strain evidence="3 4">DSM 43992</strain>
    </source>
</reference>
<dbReference type="AlphaFoldDB" id="A0A1X0JV47"/>